<evidence type="ECO:0000259" key="5">
    <source>
        <dbReference type="PROSITE" id="PS50076"/>
    </source>
</evidence>
<evidence type="ECO:0000313" key="6">
    <source>
        <dbReference type="EMBL" id="GCC17241.1"/>
    </source>
</evidence>
<dbReference type="OrthoDB" id="110024at2759"/>
<dbReference type="SMART" id="SM00271">
    <property type="entry name" value="DnaJ"/>
    <property type="match status" value="1"/>
</dbReference>
<gene>
    <name evidence="6" type="ORF">chiPu_0020512</name>
</gene>
<name>A0A401RGH6_CHIPU</name>
<dbReference type="Pfam" id="PF23302">
    <property type="entry name" value="HTH_DNAJC9"/>
    <property type="match status" value="1"/>
</dbReference>
<dbReference type="PANTHER" id="PTHR44144:SF1">
    <property type="entry name" value="DNAJ HOMOLOG SUBFAMILY C MEMBER 9"/>
    <property type="match status" value="1"/>
</dbReference>
<dbReference type="InterPro" id="IPR018253">
    <property type="entry name" value="DnaJ_domain_CS"/>
</dbReference>
<comment type="caution">
    <text evidence="6">The sequence shown here is derived from an EMBL/GenBank/DDBJ whole genome shotgun (WGS) entry which is preliminary data.</text>
</comment>
<dbReference type="GO" id="GO:0031072">
    <property type="term" value="F:heat shock protein binding"/>
    <property type="evidence" value="ECO:0007669"/>
    <property type="project" value="TreeGrafter"/>
</dbReference>
<dbReference type="PANTHER" id="PTHR44144">
    <property type="entry name" value="DNAJ HOMOLOG SUBFAMILY C MEMBER 9"/>
    <property type="match status" value="1"/>
</dbReference>
<feature type="region of interest" description="Disordered" evidence="4">
    <location>
        <begin position="179"/>
        <end position="207"/>
    </location>
</feature>
<reference evidence="6 7" key="1">
    <citation type="journal article" date="2018" name="Nat. Ecol. Evol.">
        <title>Shark genomes provide insights into elasmobranch evolution and the origin of vertebrates.</title>
        <authorList>
            <person name="Hara Y"/>
            <person name="Yamaguchi K"/>
            <person name="Onimaru K"/>
            <person name="Kadota M"/>
            <person name="Koyanagi M"/>
            <person name="Keeley SD"/>
            <person name="Tatsumi K"/>
            <person name="Tanaka K"/>
            <person name="Motone F"/>
            <person name="Kageyama Y"/>
            <person name="Nozu R"/>
            <person name="Adachi N"/>
            <person name="Nishimura O"/>
            <person name="Nakagawa R"/>
            <person name="Tanegashima C"/>
            <person name="Kiyatake I"/>
            <person name="Matsumoto R"/>
            <person name="Murakumo K"/>
            <person name="Nishida K"/>
            <person name="Terakita A"/>
            <person name="Kuratani S"/>
            <person name="Sato K"/>
            <person name="Hyodo S Kuraku.S."/>
        </authorList>
    </citation>
    <scope>NUCLEOTIDE SEQUENCE [LARGE SCALE GENOMIC DNA]</scope>
</reference>
<dbReference type="FunFam" id="1.10.287.110:FF:000035">
    <property type="entry name" value="DnaJ homolog subfamily C member 9"/>
    <property type="match status" value="1"/>
</dbReference>
<dbReference type="PROSITE" id="PS50076">
    <property type="entry name" value="DNAJ_2"/>
    <property type="match status" value="1"/>
</dbReference>
<keyword evidence="1" id="KW-0597">Phosphoprotein</keyword>
<evidence type="ECO:0000256" key="2">
    <source>
        <dbReference type="ARBA" id="ARBA00054761"/>
    </source>
</evidence>
<accession>A0A401RGH6</accession>
<dbReference type="InterPro" id="IPR036869">
    <property type="entry name" value="J_dom_sf"/>
</dbReference>
<dbReference type="InterPro" id="IPR052594">
    <property type="entry name" value="J_domain-containing_protein"/>
</dbReference>
<dbReference type="SUPFAM" id="SSF46565">
    <property type="entry name" value="Chaperone J-domain"/>
    <property type="match status" value="1"/>
</dbReference>
<dbReference type="PRINTS" id="PR00625">
    <property type="entry name" value="JDOMAIN"/>
</dbReference>
<dbReference type="OMA" id="WLDLWSK"/>
<dbReference type="CDD" id="cd06257">
    <property type="entry name" value="DnaJ"/>
    <property type="match status" value="1"/>
</dbReference>
<dbReference type="Proteomes" id="UP000287033">
    <property type="component" value="Unassembled WGS sequence"/>
</dbReference>
<dbReference type="GO" id="GO:0005634">
    <property type="term" value="C:nucleus"/>
    <property type="evidence" value="ECO:0007669"/>
    <property type="project" value="TreeGrafter"/>
</dbReference>
<organism evidence="6 7">
    <name type="scientific">Chiloscyllium punctatum</name>
    <name type="common">Brownbanded bambooshark</name>
    <name type="synonym">Hemiscyllium punctatum</name>
    <dbReference type="NCBI Taxonomy" id="137246"/>
    <lineage>
        <taxon>Eukaryota</taxon>
        <taxon>Metazoa</taxon>
        <taxon>Chordata</taxon>
        <taxon>Craniata</taxon>
        <taxon>Vertebrata</taxon>
        <taxon>Chondrichthyes</taxon>
        <taxon>Elasmobranchii</taxon>
        <taxon>Galeomorphii</taxon>
        <taxon>Galeoidea</taxon>
        <taxon>Orectolobiformes</taxon>
        <taxon>Hemiscylliidae</taxon>
        <taxon>Chiloscyllium</taxon>
    </lineage>
</organism>
<feature type="compositionally biased region" description="Basic and acidic residues" evidence="4">
    <location>
        <begin position="193"/>
        <end position="204"/>
    </location>
</feature>
<sequence length="258" mass="29416">MGLLEQCEETFGTSDLYQVLGVRSGASEGEIRRGYRKVSLQVHPDRVTDVEKEKATEKFQILGKVYAVLSDGEQRGLYDEQGIVDEEADIVKQDRDWEEYWRLLFKKVTVADIKEFEAKYKGSEEEMTDIKQAYLDFEGDMDGIMESVLCSTPGDESRIRAILEAAIKAQELPAYTTFTKETASKQRARKRRGDREAKEAEVMRQELGLEEGNDSLKLLIQNKQKDREKQMDNFLAAMEAKYCANSQKGKKGAKKGKN</sequence>
<dbReference type="PROSITE" id="PS00636">
    <property type="entry name" value="DNAJ_1"/>
    <property type="match status" value="1"/>
</dbReference>
<dbReference type="InterPro" id="IPR001623">
    <property type="entry name" value="DnaJ_domain"/>
</dbReference>
<dbReference type="AlphaFoldDB" id="A0A401RGH6"/>
<evidence type="ECO:0000256" key="4">
    <source>
        <dbReference type="SAM" id="MobiDB-lite"/>
    </source>
</evidence>
<keyword evidence="7" id="KW-1185">Reference proteome</keyword>
<dbReference type="Pfam" id="PF00226">
    <property type="entry name" value="DnaJ"/>
    <property type="match status" value="1"/>
</dbReference>
<evidence type="ECO:0000256" key="1">
    <source>
        <dbReference type="ARBA" id="ARBA00022553"/>
    </source>
</evidence>
<dbReference type="Gene3D" id="1.10.287.110">
    <property type="entry name" value="DnaJ domain"/>
    <property type="match status" value="1"/>
</dbReference>
<dbReference type="InterPro" id="IPR056453">
    <property type="entry name" value="HTH_DNAJC9"/>
</dbReference>
<proteinExistence type="predicted"/>
<evidence type="ECO:0000256" key="3">
    <source>
        <dbReference type="ARBA" id="ARBA00071610"/>
    </source>
</evidence>
<feature type="domain" description="J" evidence="5">
    <location>
        <begin position="15"/>
        <end position="82"/>
    </location>
</feature>
<dbReference type="GO" id="GO:0005737">
    <property type="term" value="C:cytoplasm"/>
    <property type="evidence" value="ECO:0007669"/>
    <property type="project" value="TreeGrafter"/>
</dbReference>
<protein>
    <recommendedName>
        <fullName evidence="3">DnaJ homolog subfamily C member 9</fullName>
    </recommendedName>
</protein>
<dbReference type="STRING" id="137246.A0A401RGH6"/>
<evidence type="ECO:0000313" key="7">
    <source>
        <dbReference type="Proteomes" id="UP000287033"/>
    </source>
</evidence>
<dbReference type="EMBL" id="BEZZ01002670">
    <property type="protein sequence ID" value="GCC17241.1"/>
    <property type="molecule type" value="Genomic_DNA"/>
</dbReference>
<comment type="function">
    <text evidence="2">Acts as a dual histone chaperone and heat shock co-chaperone. As a histone chaperone, forms a co-chaperone complex with MCM2 and histone H3-H4 heterodimers; and may thereby assist MCM2 in histone H3-H4 heterodimer recognition and facilitate the assembly of histones into nucleosomes. May also act as a histone co-chaperone together with TONSL. May recruit histone chaperones ASF1A, NASP and SPT2 to histone H3-H4 heterodimers. Also plays a role as co-chaperone of the HSP70 family of molecular chaperone proteins, such as HSPA1A, HSPA1B and HSPA8. As a co-chaperone, may play a role in the recruitment of HSP70-type molecular chaperone machinery to histone H3-H4 substrates, thereby maintaining the histone structural integrity. Exhibits activity to assemble histones onto DNA in vitro.</text>
</comment>